<dbReference type="PANTHER" id="PTHR41786:SF1">
    <property type="entry name" value="6-HYDROXYMETHYLPTERIN DIPHOSPHOKINASE MPTE-LIKE DOMAIN-CONTAINING PROTEIN"/>
    <property type="match status" value="1"/>
</dbReference>
<dbReference type="PANTHER" id="PTHR41786">
    <property type="entry name" value="MOTILITY ACCESSORY FACTOR MAF"/>
    <property type="match status" value="1"/>
</dbReference>
<reference evidence="3" key="2">
    <citation type="submission" date="2020-05" db="EMBL/GenBank/DDBJ databases">
        <authorList>
            <person name="Brown S."/>
            <person name="Huntemann M."/>
            <person name="Clum A."/>
            <person name="Spunde A."/>
            <person name="Palaniappan K."/>
            <person name="Ritter S."/>
            <person name="Mikhailova N."/>
            <person name="Chen I.-M."/>
            <person name="Stamatis D."/>
            <person name="Reddy T."/>
            <person name="O'Malley R."/>
            <person name="Daum C."/>
            <person name="Shapiro N."/>
            <person name="Ivanova N."/>
            <person name="Kyrpides N."/>
            <person name="Woyke T."/>
        </authorList>
    </citation>
    <scope>NUCLEOTIDE SEQUENCE</scope>
    <source>
        <strain evidence="3">DJ080</strain>
    </source>
</reference>
<evidence type="ECO:0000259" key="1">
    <source>
        <dbReference type="Pfam" id="PF01973"/>
    </source>
</evidence>
<dbReference type="InterPro" id="IPR002826">
    <property type="entry name" value="MptE-like"/>
</dbReference>
<proteinExistence type="predicted"/>
<comment type="caution">
    <text evidence="3">The sequence shown here is derived from an EMBL/GenBank/DDBJ whole genome shotgun (WGS) entry which is preliminary data.</text>
</comment>
<dbReference type="Proteomes" id="UP001193748">
    <property type="component" value="Unassembled WGS sequence"/>
</dbReference>
<accession>A0AAX0B8D0</accession>
<sequence>MITDELEFQIEKTKDGYEILRINKDNKWIYIGSKYNMKSEIDKFLKKIDGNNDKDRIFLIYGFATGEHIKALRKNFKNNKILVFEPNRKLKDYINSIEWIIKDKDLKILCCEKDELINNMLNYIQEFELDYTNFLFFSNYSNLYIKEVKEFLEQLKFYFAELRITRNTKMFFSVRWFETLIRNIPYIVNGTPINLYENIYKNKPAIIVSAGPSLEKNIVQLKKLDNEMLIISGGRTLRSLIDKEIKPQLLAVADPGEISYELVKGYIEDLKIPLLFYEGTNENVVINHKGEKIFFSGNDFTDKIAGKSVVSLVAGGSVSHSMTRCAIFMGCNPIIFIGQDLAYTDDKKYSSISDDRDNKEKFNDLKRENDIFVEAVGGGKVRTGIDLNQFRISFEKIIKEFPDIKFINATEGGARINGTIEMPLNEVIEKYKGKKIEPIEKFEYSINMRKNATETLKEAKKAAQFIIKKSKRALRYLDELKTSYIVKNTSAVNSILRNLDKIDEEIKEKYIGFELIESLLYPIIYEILTAKSINIKKPNVDEMNLIVEQNKKLYDEFLKGLEYAITHIDETLLKLQENE</sequence>
<evidence type="ECO:0000313" key="3">
    <source>
        <dbReference type="EMBL" id="NRT91406.1"/>
    </source>
</evidence>
<feature type="domain" description="6-hydroxymethylpterin diphosphokinase MptE-like" evidence="1">
    <location>
        <begin position="179"/>
        <end position="346"/>
    </location>
</feature>
<dbReference type="EMBL" id="JABAGV010000016">
    <property type="protein sequence ID" value="MBC2474710.1"/>
    <property type="molecule type" value="Genomic_DNA"/>
</dbReference>
<protein>
    <submittedName>
        <fullName evidence="2">Motility associated factor glycosyltransferase family protein</fullName>
    </submittedName>
</protein>
<dbReference type="Proteomes" id="UP001194098">
    <property type="component" value="Unassembled WGS sequence"/>
</dbReference>
<dbReference type="RefSeq" id="WP_171781375.1">
    <property type="nucleotide sequence ID" value="NZ_JABAGV010000016.1"/>
</dbReference>
<evidence type="ECO:0000313" key="2">
    <source>
        <dbReference type="EMBL" id="MBC2474710.1"/>
    </source>
</evidence>
<name>A0AAX0B8D0_CLOBE</name>
<gene>
    <name evidence="3" type="ORF">B0H41_005085</name>
    <name evidence="2" type="ORF">HGI39_08340</name>
</gene>
<reference evidence="3" key="3">
    <citation type="journal article" date="2022" name="Nat. Biotechnol.">
        <title>Carbon-negative production of acetone and isopropanol by gas fermentation at industrial pilot scale.</title>
        <authorList>
            <person name="Liew F.E."/>
            <person name="Nogle R."/>
            <person name="Abdalla T."/>
            <person name="Rasor B.J."/>
            <person name="Canter C."/>
            <person name="Jensen R.O."/>
            <person name="Wang L."/>
            <person name="Strutz J."/>
            <person name="Chirania P."/>
            <person name="De Tissera S."/>
            <person name="Mueller A.P."/>
            <person name="Ruan Z."/>
            <person name="Gao A."/>
            <person name="Tran L."/>
            <person name="Engle N.L."/>
            <person name="Bromley J.C."/>
            <person name="Daniell J."/>
            <person name="Conrado R."/>
            <person name="Tschaplinski T.J."/>
            <person name="Giannone R.J."/>
            <person name="Hettich R.L."/>
            <person name="Karim A.S."/>
            <person name="Simpson S.D."/>
            <person name="Brown S.D."/>
            <person name="Leang C."/>
            <person name="Jewett M.C."/>
            <person name="Kopke M."/>
        </authorList>
    </citation>
    <scope>NUCLEOTIDE SEQUENCE</scope>
    <source>
        <strain evidence="2">DJ015</strain>
        <strain evidence="3">DJ080</strain>
    </source>
</reference>
<dbReference type="AlphaFoldDB" id="A0AAX0B8D0"/>
<reference evidence="2" key="1">
    <citation type="submission" date="2020-04" db="EMBL/GenBank/DDBJ databases">
        <authorList>
            <person name="Brown S."/>
        </authorList>
    </citation>
    <scope>NUCLEOTIDE SEQUENCE</scope>
    <source>
        <strain evidence="2">DJ015</strain>
    </source>
</reference>
<evidence type="ECO:0000313" key="4">
    <source>
        <dbReference type="Proteomes" id="UP001193748"/>
    </source>
</evidence>
<dbReference type="EMBL" id="JABSWW010000001">
    <property type="protein sequence ID" value="NRT91406.1"/>
    <property type="molecule type" value="Genomic_DNA"/>
</dbReference>
<organism evidence="3 4">
    <name type="scientific">Clostridium beijerinckii</name>
    <name type="common">Clostridium MP</name>
    <dbReference type="NCBI Taxonomy" id="1520"/>
    <lineage>
        <taxon>Bacteria</taxon>
        <taxon>Bacillati</taxon>
        <taxon>Bacillota</taxon>
        <taxon>Clostridia</taxon>
        <taxon>Eubacteriales</taxon>
        <taxon>Clostridiaceae</taxon>
        <taxon>Clostridium</taxon>
    </lineage>
</organism>
<dbReference type="Pfam" id="PF01973">
    <property type="entry name" value="MptE-like"/>
    <property type="match status" value="1"/>
</dbReference>